<dbReference type="PANTHER" id="PTHR42682">
    <property type="entry name" value="HYDROGENASE-4 COMPONENT F"/>
    <property type="match status" value="1"/>
</dbReference>
<feature type="transmembrane region" description="Helical" evidence="8">
    <location>
        <begin position="121"/>
        <end position="142"/>
    </location>
</feature>
<sequence>MLRVVGWVGSVPAIVGAIISLVGAAAVCLGALYAVFERRLTVLLAYSSIENVGVMLIGIGLSMSFHVTHATTFAGVAMFAMVVQMVSHAIAKSLCFLAVGEVERRTGNDHLDALGGIYAKMPMVATGLLVGSLTLAGVAPFSGFTSEWLTLQSMLQAYRTLAAFPQTIIVLAGALAAIGSALAFTAFLRLFAFLFTGRLRTPILESLITKSSSGRVANAAIAGASVVSALYGFFPTVLVNAYGRIVSFLTVSPSVASDISPSVFHHPEQFSSLMNLGAGLLSFLPMPSAVIEPGALVSSIAPTYVLCWFAVFSLVALLIQYLVKRSKYRTRTVRPWAGGRQLTFETAQYSGTAYSNPYRMFFSPLLRFQVHRRVTSGTSMVPTRVSVHTNAEKWLQSQIYQRLVRAVRKRLSIVTRLQHGYLWGYTTTFLAVLVILLLWAYWS</sequence>
<keyword evidence="5" id="KW-0560">Oxidoreductase</keyword>
<dbReference type="Pfam" id="PF00361">
    <property type="entry name" value="Proton_antipo_M"/>
    <property type="match status" value="1"/>
</dbReference>
<keyword evidence="2" id="KW-1003">Cell membrane</keyword>
<comment type="subcellular location">
    <subcellularLocation>
        <location evidence="1">Cell membrane</location>
        <topology evidence="1">Multi-pass membrane protein</topology>
    </subcellularLocation>
    <subcellularLocation>
        <location evidence="7">Membrane</location>
        <topology evidence="7">Multi-pass membrane protein</topology>
    </subcellularLocation>
</comment>
<dbReference type="EMBL" id="CP071182">
    <property type="protein sequence ID" value="QSO47215.1"/>
    <property type="molecule type" value="Genomic_DNA"/>
</dbReference>
<evidence type="ECO:0000256" key="6">
    <source>
        <dbReference type="ARBA" id="ARBA00023136"/>
    </source>
</evidence>
<evidence type="ECO:0000256" key="2">
    <source>
        <dbReference type="ARBA" id="ARBA00022475"/>
    </source>
</evidence>
<dbReference type="GO" id="GO:0016491">
    <property type="term" value="F:oxidoreductase activity"/>
    <property type="evidence" value="ECO:0007669"/>
    <property type="project" value="UniProtKB-KW"/>
</dbReference>
<evidence type="ECO:0000256" key="8">
    <source>
        <dbReference type="SAM" id="Phobius"/>
    </source>
</evidence>
<dbReference type="AlphaFoldDB" id="A0A9X7VYP8"/>
<dbReference type="KEGG" id="afx:JZ786_22940"/>
<feature type="transmembrane region" description="Helical" evidence="8">
    <location>
        <begin position="43"/>
        <end position="67"/>
    </location>
</feature>
<dbReference type="PANTHER" id="PTHR42682:SF4">
    <property type="entry name" value="NADH-UBIQUINONE_PLASTOQUINONE"/>
    <property type="match status" value="1"/>
</dbReference>
<dbReference type="GO" id="GO:0005886">
    <property type="term" value="C:plasma membrane"/>
    <property type="evidence" value="ECO:0007669"/>
    <property type="project" value="UniProtKB-SubCell"/>
</dbReference>
<evidence type="ECO:0000256" key="5">
    <source>
        <dbReference type="ARBA" id="ARBA00023002"/>
    </source>
</evidence>
<accession>A0A9X7VYP8</accession>
<reference evidence="10 11" key="1">
    <citation type="submission" date="2021-02" db="EMBL/GenBank/DDBJ databases">
        <title>Alicyclobacillus curvatus sp. nov. and Alicyclobacillus mengziensis sp. nov., two acidophilic bacteria isolated from acid mine drainage.</title>
        <authorList>
            <person name="Huang Y."/>
        </authorList>
    </citation>
    <scope>NUCLEOTIDE SEQUENCE [LARGE SCALE GENOMIC DNA]</scope>
    <source>
        <strain evidence="10 11">S30H14</strain>
    </source>
</reference>
<proteinExistence type="predicted"/>
<protein>
    <recommendedName>
        <fullName evidence="9">NADH:quinone oxidoreductase/Mrp antiporter transmembrane domain-containing protein</fullName>
    </recommendedName>
</protein>
<feature type="transmembrane region" description="Helical" evidence="8">
    <location>
        <begin position="162"/>
        <end position="195"/>
    </location>
</feature>
<evidence type="ECO:0000256" key="3">
    <source>
        <dbReference type="ARBA" id="ARBA00022692"/>
    </source>
</evidence>
<feature type="transmembrane region" description="Helical" evidence="8">
    <location>
        <begin position="73"/>
        <end position="100"/>
    </location>
</feature>
<organism evidence="10 11">
    <name type="scientific">Alicyclobacillus mengziensis</name>
    <dbReference type="NCBI Taxonomy" id="2931921"/>
    <lineage>
        <taxon>Bacteria</taxon>
        <taxon>Bacillati</taxon>
        <taxon>Bacillota</taxon>
        <taxon>Bacilli</taxon>
        <taxon>Bacillales</taxon>
        <taxon>Alicyclobacillaceae</taxon>
        <taxon>Alicyclobacillus</taxon>
    </lineage>
</organism>
<keyword evidence="11" id="KW-1185">Reference proteome</keyword>
<feature type="domain" description="NADH:quinone oxidoreductase/Mrp antiporter transmembrane" evidence="9">
    <location>
        <begin position="17"/>
        <end position="163"/>
    </location>
</feature>
<keyword evidence="3 7" id="KW-0812">Transmembrane</keyword>
<dbReference type="Proteomes" id="UP000663505">
    <property type="component" value="Chromosome"/>
</dbReference>
<evidence type="ECO:0000313" key="10">
    <source>
        <dbReference type="EMBL" id="QSO47215.1"/>
    </source>
</evidence>
<gene>
    <name evidence="10" type="ORF">JZ786_22940</name>
</gene>
<feature type="transmembrane region" description="Helical" evidence="8">
    <location>
        <begin position="216"/>
        <end position="235"/>
    </location>
</feature>
<evidence type="ECO:0000259" key="9">
    <source>
        <dbReference type="Pfam" id="PF00361"/>
    </source>
</evidence>
<feature type="transmembrane region" description="Helical" evidence="8">
    <location>
        <begin position="420"/>
        <end position="442"/>
    </location>
</feature>
<keyword evidence="4 8" id="KW-1133">Transmembrane helix</keyword>
<keyword evidence="6 8" id="KW-0472">Membrane</keyword>
<dbReference type="InterPro" id="IPR052175">
    <property type="entry name" value="ComplexI-like_HydComp"/>
</dbReference>
<dbReference type="InterPro" id="IPR001750">
    <property type="entry name" value="ND/Mrp_TM"/>
</dbReference>
<evidence type="ECO:0000256" key="1">
    <source>
        <dbReference type="ARBA" id="ARBA00004651"/>
    </source>
</evidence>
<evidence type="ECO:0000256" key="7">
    <source>
        <dbReference type="RuleBase" id="RU000320"/>
    </source>
</evidence>
<name>A0A9X7VYP8_9BACL</name>
<feature type="transmembrane region" description="Helical" evidence="8">
    <location>
        <begin position="303"/>
        <end position="323"/>
    </location>
</feature>
<evidence type="ECO:0000313" key="11">
    <source>
        <dbReference type="Proteomes" id="UP000663505"/>
    </source>
</evidence>
<evidence type="ECO:0000256" key="4">
    <source>
        <dbReference type="ARBA" id="ARBA00022989"/>
    </source>
</evidence>
<feature type="transmembrane region" description="Helical" evidence="8">
    <location>
        <begin position="12"/>
        <end position="36"/>
    </location>
</feature>